<name>A0A076FHR0_9VIRU</name>
<dbReference type="EMBL" id="KJ645900">
    <property type="protein sequence ID" value="AII16961.1"/>
    <property type="molecule type" value="Genomic_DNA"/>
</dbReference>
<gene>
    <name evidence="1" type="ORF">AaV_135</name>
</gene>
<reference evidence="1 2" key="1">
    <citation type="journal article" date="2014" name="Virology">
        <title>Genome of brown tide virus (AaV), the little giant of the Megaviridae, elucidates NCLDV genome expansion and host-virus coevolution.</title>
        <authorList>
            <person name="Moniruzzaman M."/>
            <person name="LeCleir G.R."/>
            <person name="Brown C.M."/>
            <person name="Gobler C.J."/>
            <person name="Bidle K.D."/>
            <person name="Wilson W.H."/>
            <person name="Wilhelm S.W."/>
        </authorList>
    </citation>
    <scope>NUCLEOTIDE SEQUENCE [LARGE SCALE GENOMIC DNA]</scope>
    <source>
        <strain evidence="1">BtV-01</strain>
    </source>
</reference>
<dbReference type="KEGG" id="vg:20041596"/>
<sequence>MKKDISDLFGDFDEKRWGDEAMLDEIRQEEQEKKEKNAWNTTIPILTKTKTKTSNKIKGFVREFNGDKGIIVCDKNEEYLFSSVTKKMKGISINSIVLFQVGRLNKNNKKTCKNIQIL</sequence>
<evidence type="ECO:0000313" key="2">
    <source>
        <dbReference type="Proteomes" id="UP000028667"/>
    </source>
</evidence>
<evidence type="ECO:0000313" key="1">
    <source>
        <dbReference type="EMBL" id="AII16961.1"/>
    </source>
</evidence>
<dbReference type="GeneID" id="20041596"/>
<keyword evidence="2" id="KW-1185">Reference proteome</keyword>
<proteinExistence type="predicted"/>
<dbReference type="Proteomes" id="UP000028667">
    <property type="component" value="Segment"/>
</dbReference>
<organism evidence="1 2">
    <name type="scientific">Aureococcus anophagefferens virus</name>
    <dbReference type="NCBI Taxonomy" id="1474867"/>
    <lineage>
        <taxon>Viruses</taxon>
        <taxon>Varidnaviria</taxon>
        <taxon>Bamfordvirae</taxon>
        <taxon>Nucleocytoviricota</taxon>
        <taxon>Megaviricetes</taxon>
        <taxon>Imitervirales</taxon>
        <taxon>Schizomimiviridae</taxon>
        <taxon>Kratosvirus</taxon>
        <taxon>Kratosvirus quantuckense</taxon>
    </lineage>
</organism>
<accession>A0A076FHR0</accession>
<dbReference type="RefSeq" id="YP_009052211.1">
    <property type="nucleotide sequence ID" value="NC_024697.1"/>
</dbReference>
<protein>
    <submittedName>
        <fullName evidence="1">Uncharacterized protein</fullName>
    </submittedName>
</protein>